<dbReference type="Proteomes" id="UP000011080">
    <property type="component" value="Unassembled WGS sequence"/>
</dbReference>
<dbReference type="EMBL" id="JH880653">
    <property type="protein sequence ID" value="ELR59864.1"/>
    <property type="molecule type" value="Genomic_DNA"/>
</dbReference>
<sequence>MSPTCLRIKLSTQCCARYSQILRLCCENKSCGSLSCAKMACVCECVHLRVCMSVCVCET</sequence>
<evidence type="ECO:0000313" key="1">
    <source>
        <dbReference type="EMBL" id="ELR59864.1"/>
    </source>
</evidence>
<proteinExistence type="predicted"/>
<organism evidence="1 2">
    <name type="scientific">Bos mutus</name>
    <name type="common">wild yak</name>
    <dbReference type="NCBI Taxonomy" id="72004"/>
    <lineage>
        <taxon>Eukaryota</taxon>
        <taxon>Metazoa</taxon>
        <taxon>Chordata</taxon>
        <taxon>Craniata</taxon>
        <taxon>Vertebrata</taxon>
        <taxon>Euteleostomi</taxon>
        <taxon>Mammalia</taxon>
        <taxon>Eutheria</taxon>
        <taxon>Laurasiatheria</taxon>
        <taxon>Artiodactyla</taxon>
        <taxon>Ruminantia</taxon>
        <taxon>Pecora</taxon>
        <taxon>Bovidae</taxon>
        <taxon>Bovinae</taxon>
        <taxon>Bos</taxon>
    </lineage>
</organism>
<reference evidence="1 2" key="1">
    <citation type="journal article" date="2012" name="Nat. Genet.">
        <title>The yak genome and adaptation to life at high altitude.</title>
        <authorList>
            <person name="Qiu Q."/>
            <person name="Zhang G."/>
            <person name="Ma T."/>
            <person name="Qian W."/>
            <person name="Wang J."/>
            <person name="Ye Z."/>
            <person name="Cao C."/>
            <person name="Hu Q."/>
            <person name="Kim J."/>
            <person name="Larkin D.M."/>
            <person name="Auvil L."/>
            <person name="Capitanu B."/>
            <person name="Ma J."/>
            <person name="Lewin H.A."/>
            <person name="Qian X."/>
            <person name="Lang Y."/>
            <person name="Zhou R."/>
            <person name="Wang L."/>
            <person name="Wang K."/>
            <person name="Xia J."/>
            <person name="Liao S."/>
            <person name="Pan S."/>
            <person name="Lu X."/>
            <person name="Hou H."/>
            <person name="Wang Y."/>
            <person name="Zang X."/>
            <person name="Yin Y."/>
            <person name="Ma H."/>
            <person name="Zhang J."/>
            <person name="Wang Z."/>
            <person name="Zhang Y."/>
            <person name="Zhang D."/>
            <person name="Yonezawa T."/>
            <person name="Hasegawa M."/>
            <person name="Zhong Y."/>
            <person name="Liu W."/>
            <person name="Zhang Y."/>
            <person name="Huang Z."/>
            <person name="Zhang S."/>
            <person name="Long R."/>
            <person name="Yang H."/>
            <person name="Wang J."/>
            <person name="Lenstra J.A."/>
            <person name="Cooper D.N."/>
            <person name="Wu Y."/>
            <person name="Wang J."/>
            <person name="Shi P."/>
            <person name="Wang J."/>
            <person name="Liu J."/>
        </authorList>
    </citation>
    <scope>NUCLEOTIDE SEQUENCE [LARGE SCALE GENOMIC DNA]</scope>
    <source>
        <strain evidence="2">yakQH1</strain>
    </source>
</reference>
<feature type="non-terminal residue" evidence="1">
    <location>
        <position position="1"/>
    </location>
</feature>
<evidence type="ECO:0000313" key="2">
    <source>
        <dbReference type="Proteomes" id="UP000011080"/>
    </source>
</evidence>
<gene>
    <name evidence="1" type="ORF">M91_16269</name>
</gene>
<accession>L8IWV4</accession>
<name>L8IWV4_9CETA</name>
<dbReference type="AlphaFoldDB" id="L8IWV4"/>
<protein>
    <submittedName>
        <fullName evidence="1">Uncharacterized protein</fullName>
    </submittedName>
</protein>